<keyword evidence="2" id="KW-1185">Reference proteome</keyword>
<dbReference type="RefSeq" id="WP_168219448.1">
    <property type="nucleotide sequence ID" value="NZ_CP042425.1"/>
</dbReference>
<protein>
    <submittedName>
        <fullName evidence="1">Uncharacterized protein</fullName>
    </submittedName>
</protein>
<evidence type="ECO:0000313" key="2">
    <source>
        <dbReference type="Proteomes" id="UP000324974"/>
    </source>
</evidence>
<organism evidence="1 2">
    <name type="scientific">Limnoglobus roseus</name>
    <dbReference type="NCBI Taxonomy" id="2598579"/>
    <lineage>
        <taxon>Bacteria</taxon>
        <taxon>Pseudomonadati</taxon>
        <taxon>Planctomycetota</taxon>
        <taxon>Planctomycetia</taxon>
        <taxon>Gemmatales</taxon>
        <taxon>Gemmataceae</taxon>
        <taxon>Limnoglobus</taxon>
    </lineage>
</organism>
<sequence length="61" mass="6945">MIGSKRNLHLKRPVVGRPAFDPWPLLLSALELFGAAWMSWVTLSPNAYLTVETTHVRIDRD</sequence>
<dbReference type="Proteomes" id="UP000324974">
    <property type="component" value="Chromosome"/>
</dbReference>
<evidence type="ECO:0000313" key="1">
    <source>
        <dbReference type="EMBL" id="QEL20588.1"/>
    </source>
</evidence>
<gene>
    <name evidence="1" type="ORF">PX52LOC_07693</name>
</gene>
<accession>A0A5C1AUW1</accession>
<dbReference type="KEGG" id="lrs:PX52LOC_07693"/>
<dbReference type="EMBL" id="CP042425">
    <property type="protein sequence ID" value="QEL20588.1"/>
    <property type="molecule type" value="Genomic_DNA"/>
</dbReference>
<name>A0A5C1AUW1_9BACT</name>
<reference evidence="2" key="1">
    <citation type="submission" date="2019-08" db="EMBL/GenBank/DDBJ databases">
        <title>Limnoglobus roseus gen. nov., sp. nov., a novel freshwater planctomycete with a giant genome from the family Gemmataceae.</title>
        <authorList>
            <person name="Kulichevskaya I.S."/>
            <person name="Naumoff D.G."/>
            <person name="Miroshnikov K."/>
            <person name="Ivanova A."/>
            <person name="Philippov D.A."/>
            <person name="Hakobyan A."/>
            <person name="Rijpstra I.C."/>
            <person name="Sinninghe Damste J.S."/>
            <person name="Liesack W."/>
            <person name="Dedysh S.N."/>
        </authorList>
    </citation>
    <scope>NUCLEOTIDE SEQUENCE [LARGE SCALE GENOMIC DNA]</scope>
    <source>
        <strain evidence="2">PX52</strain>
    </source>
</reference>
<dbReference type="AlphaFoldDB" id="A0A5C1AUW1"/>
<proteinExistence type="predicted"/>